<name>A0AA46AEZ4_9AQUI</name>
<dbReference type="GO" id="GO:0110001">
    <property type="term" value="C:toxin-antitoxin complex"/>
    <property type="evidence" value="ECO:0007669"/>
    <property type="project" value="InterPro"/>
</dbReference>
<dbReference type="InterPro" id="IPR051813">
    <property type="entry name" value="HepT_RNase_toxin"/>
</dbReference>
<evidence type="ECO:0000256" key="4">
    <source>
        <dbReference type="ARBA" id="ARBA00022741"/>
    </source>
</evidence>
<keyword evidence="2" id="KW-1277">Toxin-antitoxin system</keyword>
<gene>
    <name evidence="6" type="ORF">SAMN06264868_11441</name>
</gene>
<dbReference type="GO" id="GO:0004540">
    <property type="term" value="F:RNA nuclease activity"/>
    <property type="evidence" value="ECO:0007669"/>
    <property type="project" value="InterPro"/>
</dbReference>
<keyword evidence="5" id="KW-0378">Hydrolase</keyword>
<dbReference type="PANTHER" id="PTHR34139">
    <property type="entry name" value="UPF0331 PROTEIN MJ0127"/>
    <property type="match status" value="1"/>
</dbReference>
<organism evidence="6 7">
    <name type="scientific">Venenivibrio stagnispumantis</name>
    <dbReference type="NCBI Taxonomy" id="407998"/>
    <lineage>
        <taxon>Bacteria</taxon>
        <taxon>Pseudomonadati</taxon>
        <taxon>Aquificota</taxon>
        <taxon>Aquificia</taxon>
        <taxon>Aquificales</taxon>
        <taxon>Hydrogenothermaceae</taxon>
        <taxon>Venenivibrio</taxon>
    </lineage>
</organism>
<dbReference type="GO" id="GO:0016787">
    <property type="term" value="F:hydrolase activity"/>
    <property type="evidence" value="ECO:0007669"/>
    <property type="project" value="UniProtKB-KW"/>
</dbReference>
<comment type="caution">
    <text evidence="6">The sequence shown here is derived from an EMBL/GenBank/DDBJ whole genome shotgun (WGS) entry which is preliminary data.</text>
</comment>
<dbReference type="Proteomes" id="UP001157947">
    <property type="component" value="Unassembled WGS sequence"/>
</dbReference>
<reference evidence="6" key="1">
    <citation type="submission" date="2017-05" db="EMBL/GenBank/DDBJ databases">
        <authorList>
            <person name="Varghese N."/>
            <person name="Submissions S."/>
        </authorList>
    </citation>
    <scope>NUCLEOTIDE SEQUENCE</scope>
    <source>
        <strain evidence="6">DSM 18763</strain>
    </source>
</reference>
<keyword evidence="1" id="KW-0597">Phosphoprotein</keyword>
<dbReference type="InterPro" id="IPR008201">
    <property type="entry name" value="HepT-like"/>
</dbReference>
<keyword evidence="3" id="KW-0540">Nuclease</keyword>
<evidence type="ECO:0000256" key="5">
    <source>
        <dbReference type="ARBA" id="ARBA00022801"/>
    </source>
</evidence>
<evidence type="ECO:0000256" key="3">
    <source>
        <dbReference type="ARBA" id="ARBA00022722"/>
    </source>
</evidence>
<evidence type="ECO:0000313" key="7">
    <source>
        <dbReference type="Proteomes" id="UP001157947"/>
    </source>
</evidence>
<evidence type="ECO:0000256" key="1">
    <source>
        <dbReference type="ARBA" id="ARBA00022553"/>
    </source>
</evidence>
<keyword evidence="7" id="KW-1185">Reference proteome</keyword>
<protein>
    <submittedName>
        <fullName evidence="6">Uncharacterized conserved protein, contains HEPN domain</fullName>
    </submittedName>
</protein>
<dbReference type="RefSeq" id="WP_265134717.1">
    <property type="nucleotide sequence ID" value="NZ_FXTX01000014.1"/>
</dbReference>
<dbReference type="EMBL" id="FXTX01000014">
    <property type="protein sequence ID" value="SMP16032.1"/>
    <property type="molecule type" value="Genomic_DNA"/>
</dbReference>
<proteinExistence type="predicted"/>
<keyword evidence="4" id="KW-0547">Nucleotide-binding</keyword>
<dbReference type="PANTHER" id="PTHR34139:SF1">
    <property type="entry name" value="RNASE MJ1380-RELATED"/>
    <property type="match status" value="1"/>
</dbReference>
<evidence type="ECO:0000256" key="2">
    <source>
        <dbReference type="ARBA" id="ARBA00022649"/>
    </source>
</evidence>
<evidence type="ECO:0000313" key="6">
    <source>
        <dbReference type="EMBL" id="SMP16032.1"/>
    </source>
</evidence>
<accession>A0AA46AEZ4</accession>
<dbReference type="GO" id="GO:0000166">
    <property type="term" value="F:nucleotide binding"/>
    <property type="evidence" value="ECO:0007669"/>
    <property type="project" value="UniProtKB-KW"/>
</dbReference>
<dbReference type="Pfam" id="PF01934">
    <property type="entry name" value="HepT-like"/>
    <property type="match status" value="1"/>
</dbReference>
<dbReference type="AlphaFoldDB" id="A0AA46AEZ4"/>
<sequence length="110" mass="13342">MKKYYQDYINDILEECTYLINRSKNLSFSEFEKNEDLRRAFIRSLEIIGEAVKKLPEEIKEKNKNIPWKEIAGMRDKLIHDYFGVDYEIIWLTVNEDIPFLKKELEKICF</sequence>